<dbReference type="SUPFAM" id="SSF110296">
    <property type="entry name" value="Oligoxyloglucan reducing end-specific cellobiohydrolase"/>
    <property type="match status" value="1"/>
</dbReference>
<evidence type="ECO:0000313" key="1">
    <source>
        <dbReference type="EMBL" id="AMM34674.1"/>
    </source>
</evidence>
<name>A0A127A7B2_9MICC</name>
<dbReference type="AlphaFoldDB" id="A0A127A7B2"/>
<dbReference type="EMBL" id="CP014518">
    <property type="protein sequence ID" value="AMM34674.1"/>
    <property type="molecule type" value="Genomic_DNA"/>
</dbReference>
<dbReference type="Proteomes" id="UP000070134">
    <property type="component" value="Chromosome"/>
</dbReference>
<dbReference type="GO" id="GO:0016787">
    <property type="term" value="F:hydrolase activity"/>
    <property type="evidence" value="ECO:0007669"/>
    <property type="project" value="UniProtKB-KW"/>
</dbReference>
<gene>
    <name evidence="1" type="ORF">SA2016_4020</name>
</gene>
<dbReference type="KEGG" id="satk:SA2016_4020"/>
<dbReference type="RefSeq" id="WP_066501624.1">
    <property type="nucleotide sequence ID" value="NZ_BJMO01000063.1"/>
</dbReference>
<dbReference type="InterPro" id="IPR015943">
    <property type="entry name" value="WD40/YVTN_repeat-like_dom_sf"/>
</dbReference>
<dbReference type="STRING" id="37927.SA2016_4020"/>
<dbReference type="OrthoDB" id="9764804at2"/>
<dbReference type="PANTHER" id="PTHR43739">
    <property type="entry name" value="XYLOGLUCANASE (EUROFUNG)"/>
    <property type="match status" value="1"/>
</dbReference>
<dbReference type="InterPro" id="IPR052025">
    <property type="entry name" value="Xyloglucanase_GH74"/>
</dbReference>
<reference evidence="1 2" key="1">
    <citation type="submission" date="2016-02" db="EMBL/GenBank/DDBJ databases">
        <title>Complete genome of Sinomonas atrocyanea KCTC 3377.</title>
        <authorList>
            <person name="Kim K.M."/>
        </authorList>
    </citation>
    <scope>NUCLEOTIDE SEQUENCE [LARGE SCALE GENOMIC DNA]</scope>
    <source>
        <strain evidence="1 2">KCTC 3377</strain>
    </source>
</reference>
<dbReference type="Gene3D" id="2.130.10.10">
    <property type="entry name" value="YVTN repeat-like/Quinoprotein amine dehydrogenase"/>
    <property type="match status" value="1"/>
</dbReference>
<organism evidence="1 2">
    <name type="scientific">Sinomonas atrocyanea</name>
    <dbReference type="NCBI Taxonomy" id="37927"/>
    <lineage>
        <taxon>Bacteria</taxon>
        <taxon>Bacillati</taxon>
        <taxon>Actinomycetota</taxon>
        <taxon>Actinomycetes</taxon>
        <taxon>Micrococcales</taxon>
        <taxon>Micrococcaceae</taxon>
        <taxon>Sinomonas</taxon>
    </lineage>
</organism>
<dbReference type="PANTHER" id="PTHR43739:SF5">
    <property type="entry name" value="EXO-ALPHA-SIALIDASE"/>
    <property type="match status" value="1"/>
</dbReference>
<evidence type="ECO:0000313" key="2">
    <source>
        <dbReference type="Proteomes" id="UP000070134"/>
    </source>
</evidence>
<sequence length="375" mass="40385">MTTPRFLLAVGTKKGLWLATSEDRKTWTVAEPQFLMQEIPSVAIDTRGGRTRLLVGVRSEHFGPTVVHSDDLGATWTEPEQGSVVFPEGTEAAVERIWQIQPDSEDRPEVVWVGAEPISVWKSTDGGATFELNRALWEHPDRDRWAPGAGGAAVHTIVPDAEDPEQVHVAISAGGVYRSTDAGASWTARNHGISAYFLPDPSPEVGQCVHKIAADSEGRLYAQNHRGVYRSDDRGDTWVSIADGLPADFGFVMLTHPRRSGTAWVVPLVSDWERVAPGGRLAVHRTDDAGESWRSLDTGLAEPDWNTVLRDAASVDTAEPVGVYFGTRGGSVYASADEGEAFQEVIAHLPDVLCVRAAELTAPPAGAAHDAGQGT</sequence>
<protein>
    <submittedName>
        <fullName evidence="1">Glycosyl hydrolase</fullName>
    </submittedName>
</protein>
<proteinExistence type="predicted"/>
<accession>A0A127A7B2</accession>
<dbReference type="PATRIC" id="fig|37927.3.peg.4122"/>
<dbReference type="GO" id="GO:0010411">
    <property type="term" value="P:xyloglucan metabolic process"/>
    <property type="evidence" value="ECO:0007669"/>
    <property type="project" value="TreeGrafter"/>
</dbReference>
<keyword evidence="2" id="KW-1185">Reference proteome</keyword>
<dbReference type="CDD" id="cd15482">
    <property type="entry name" value="Sialidase_non-viral"/>
    <property type="match status" value="1"/>
</dbReference>
<keyword evidence="1" id="KW-0378">Hydrolase</keyword>